<dbReference type="Gene3D" id="3.20.20.370">
    <property type="entry name" value="Glycoside hydrolase/deacetylase"/>
    <property type="match status" value="1"/>
</dbReference>
<protein>
    <submittedName>
        <fullName evidence="2">Polysaccharide deacetylase family protein</fullName>
    </submittedName>
</protein>
<proteinExistence type="predicted"/>
<evidence type="ECO:0000259" key="1">
    <source>
        <dbReference type="PROSITE" id="PS51677"/>
    </source>
</evidence>
<evidence type="ECO:0000313" key="2">
    <source>
        <dbReference type="EMBL" id="MBD9725305.1"/>
    </source>
</evidence>
<dbReference type="InterPro" id="IPR011330">
    <property type="entry name" value="Glyco_hydro/deAcase_b/a-brl"/>
</dbReference>
<comment type="caution">
    <text evidence="2">The sequence shown here is derived from an EMBL/GenBank/DDBJ whole genome shotgun (WGS) entry which is preliminary data.</text>
</comment>
<dbReference type="RefSeq" id="WP_192362047.1">
    <property type="nucleotide sequence ID" value="NZ_CP119182.1"/>
</dbReference>
<dbReference type="EMBL" id="JACYXT010000007">
    <property type="protein sequence ID" value="MBD9725305.1"/>
    <property type="molecule type" value="Genomic_DNA"/>
</dbReference>
<dbReference type="InterPro" id="IPR002509">
    <property type="entry name" value="NODB_dom"/>
</dbReference>
<feature type="domain" description="NodB homology" evidence="1">
    <location>
        <begin position="28"/>
        <end position="250"/>
    </location>
</feature>
<sequence length="259" mass="28166">MSAVSNRRGTLCLTVDNLGTALAVGRGRTARPDADEPGLRHGVPAFLELFAELRLRATFFVEGWNALHHPDVIERIASAGHEIGLHGWLHERWADDLDDRAREQLLWDGTAALRLAGFPPVAFRAPGGYRGGHTLEVLSELGYRIDSSIDAGAGAPGTTPEIMLLPGGLVGVPWTWDMIDFWQYEMRPDGAQQPGQVAEGWMGRLEAAAERGGLVTLIVHPFVTGVDAERMAALRRVLEHAIEHPRIDVLSAGQVAARI</sequence>
<dbReference type="GO" id="GO:0016810">
    <property type="term" value="F:hydrolase activity, acting on carbon-nitrogen (but not peptide) bonds"/>
    <property type="evidence" value="ECO:0007669"/>
    <property type="project" value="InterPro"/>
</dbReference>
<dbReference type="GO" id="GO:0005975">
    <property type="term" value="P:carbohydrate metabolic process"/>
    <property type="evidence" value="ECO:0007669"/>
    <property type="project" value="InterPro"/>
</dbReference>
<dbReference type="PANTHER" id="PTHR47561:SF1">
    <property type="entry name" value="POLYSACCHARIDE DEACETYLASE FAMILY PROTEIN (AFU_ORTHOLOGUE AFUA_6G05030)"/>
    <property type="match status" value="1"/>
</dbReference>
<dbReference type="SUPFAM" id="SSF88713">
    <property type="entry name" value="Glycoside hydrolase/deacetylase"/>
    <property type="match status" value="1"/>
</dbReference>
<dbReference type="PANTHER" id="PTHR47561">
    <property type="entry name" value="POLYSACCHARIDE DEACETYLASE FAMILY PROTEIN (AFU_ORTHOLOGUE AFUA_6G05030)"/>
    <property type="match status" value="1"/>
</dbReference>
<evidence type="ECO:0000313" key="3">
    <source>
        <dbReference type="Proteomes" id="UP000661025"/>
    </source>
</evidence>
<dbReference type="Proteomes" id="UP000661025">
    <property type="component" value="Unassembled WGS sequence"/>
</dbReference>
<name>A0A927L494_9ACTN</name>
<accession>A0A927L494</accession>
<organism evidence="2 3">
    <name type="scientific">Streptomyces caniscabiei</name>
    <dbReference type="NCBI Taxonomy" id="2746961"/>
    <lineage>
        <taxon>Bacteria</taxon>
        <taxon>Bacillati</taxon>
        <taxon>Actinomycetota</taxon>
        <taxon>Actinomycetes</taxon>
        <taxon>Kitasatosporales</taxon>
        <taxon>Streptomycetaceae</taxon>
        <taxon>Streptomyces</taxon>
    </lineage>
</organism>
<gene>
    <name evidence="2" type="ORF">IHE70_19190</name>
</gene>
<dbReference type="Pfam" id="PF01522">
    <property type="entry name" value="Polysacc_deac_1"/>
    <property type="match status" value="1"/>
</dbReference>
<reference evidence="2" key="1">
    <citation type="submission" date="2020-09" db="EMBL/GenBank/DDBJ databases">
        <title>Streptomyces canutascabiei sp. nov., which causes potato common scab and is distributed across the world.</title>
        <authorList>
            <person name="Nguyen H.P."/>
            <person name="Weisberg A.J."/>
            <person name="Chang J.H."/>
            <person name="Clarke C.R."/>
        </authorList>
    </citation>
    <scope>NUCLEOTIDE SEQUENCE</scope>
    <source>
        <strain evidence="2">ID-01-6.2a</strain>
    </source>
</reference>
<dbReference type="PROSITE" id="PS51677">
    <property type="entry name" value="NODB"/>
    <property type="match status" value="1"/>
</dbReference>
<dbReference type="AlphaFoldDB" id="A0A927L494"/>
<dbReference type="GeneID" id="79936272"/>